<dbReference type="EMBL" id="CP002376">
    <property type="protein sequence ID" value="AEZ60277.1"/>
    <property type="molecule type" value="Genomic_DNA"/>
</dbReference>
<organism evidence="10 11">
    <name type="scientific">Treponema pallidum subsp. pertenue (strain Gauthier)</name>
    <dbReference type="NCBI Taxonomy" id="491080"/>
    <lineage>
        <taxon>Bacteria</taxon>
        <taxon>Pseudomonadati</taxon>
        <taxon>Spirochaetota</taxon>
        <taxon>Spirochaetia</taxon>
        <taxon>Spirochaetales</taxon>
        <taxon>Treponemataceae</taxon>
        <taxon>Treponema</taxon>
    </lineage>
</organism>
<comment type="similarity">
    <text evidence="2 9">Belongs to the alanine or glycine:cation symporter (AGCS) (TC 2.A.25) family.</text>
</comment>
<dbReference type="Pfam" id="PF01235">
    <property type="entry name" value="Na_Ala_symp"/>
    <property type="match status" value="1"/>
</dbReference>
<evidence type="ECO:0000256" key="7">
    <source>
        <dbReference type="ARBA" id="ARBA00022989"/>
    </source>
</evidence>
<dbReference type="AlphaFoldDB" id="A0AAU8PMB4"/>
<feature type="transmembrane region" description="Helical" evidence="9">
    <location>
        <begin position="378"/>
        <end position="403"/>
    </location>
</feature>
<feature type="transmembrane region" description="Helical" evidence="9">
    <location>
        <begin position="64"/>
        <end position="87"/>
    </location>
</feature>
<protein>
    <submittedName>
        <fullName evidence="10">Sodium/alanine symporter family protein</fullName>
    </submittedName>
</protein>
<dbReference type="PANTHER" id="PTHR30330:SF1">
    <property type="entry name" value="AMINO-ACID CARRIER PROTEIN ALST"/>
    <property type="match status" value="1"/>
</dbReference>
<feature type="transmembrane region" description="Helical" evidence="9">
    <location>
        <begin position="343"/>
        <end position="366"/>
    </location>
</feature>
<dbReference type="GO" id="GO:0005886">
    <property type="term" value="C:plasma membrane"/>
    <property type="evidence" value="ECO:0007669"/>
    <property type="project" value="UniProtKB-SubCell"/>
</dbReference>
<evidence type="ECO:0000256" key="9">
    <source>
        <dbReference type="RuleBase" id="RU363064"/>
    </source>
</evidence>
<feature type="transmembrane region" description="Helical" evidence="9">
    <location>
        <begin position="143"/>
        <end position="166"/>
    </location>
</feature>
<dbReference type="PROSITE" id="PS00873">
    <property type="entry name" value="NA_ALANINE_SYMP"/>
    <property type="match status" value="1"/>
</dbReference>
<feature type="transmembrane region" description="Helical" evidence="9">
    <location>
        <begin position="20"/>
        <end position="43"/>
    </location>
</feature>
<feature type="transmembrane region" description="Helical" evidence="9">
    <location>
        <begin position="243"/>
        <end position="262"/>
    </location>
</feature>
<evidence type="ECO:0000256" key="3">
    <source>
        <dbReference type="ARBA" id="ARBA00022448"/>
    </source>
</evidence>
<dbReference type="FunFam" id="1.20.1740.10:FF:000004">
    <property type="entry name" value="Sodium:alanine symporter family protein"/>
    <property type="match status" value="1"/>
</dbReference>
<keyword evidence="7 9" id="KW-1133">Transmembrane helix</keyword>
<evidence type="ECO:0000313" key="10">
    <source>
        <dbReference type="EMBL" id="AEZ60277.1"/>
    </source>
</evidence>
<dbReference type="RefSeq" id="WP_014342689.1">
    <property type="nucleotide sequence ID" value="NC_016843.1"/>
</dbReference>
<dbReference type="NCBIfam" id="TIGR00835">
    <property type="entry name" value="agcS"/>
    <property type="match status" value="1"/>
</dbReference>
<dbReference type="Proteomes" id="UP000008192">
    <property type="component" value="Chromosome"/>
</dbReference>
<feature type="transmembrane region" description="Helical" evidence="9">
    <location>
        <begin position="409"/>
        <end position="432"/>
    </location>
</feature>
<proteinExistence type="inferred from homology"/>
<gene>
    <name evidence="10" type="primary">alsT2</name>
    <name evidence="10" type="ordered locus">TPEGAU_0998</name>
</gene>
<feature type="transmembrane region" description="Helical" evidence="9">
    <location>
        <begin position="299"/>
        <end position="323"/>
    </location>
</feature>
<dbReference type="PANTHER" id="PTHR30330">
    <property type="entry name" value="AGSS FAMILY TRANSPORTER, SODIUM-ALANINE"/>
    <property type="match status" value="1"/>
</dbReference>
<sequence>MTAFQALLIRLVDALHSYILVGWLVVCGVFFTIKTGCVQLSLLKPAFAALAEKRGKGVSSFQALMISTASRVGAGNIVGVATAIAFGGKGAVFWMWVSAFFGAASAFVESTLAQAYKTRTACGFRGGPAYYIEMGLKSRSMGVLFALCLVFAYAYGFNALQAYNIVSTLSYYGKDSSLWVQILAVLLSFLLAFVIFGGVARISVVSSVIVPVMAVGYVFLGLWVLALNVYRLPALFFEICREGLSLTAFAGGTFGSVVVIGIKRGLLSHEAGMGSAPNAAASAEVSHPVVQGLVQALSVFIDTMLICSVTAFVLLLSDVAGSVDVSGMQFVQRALSKQVGPVGVHLVTLAIFLFAFSSLMGNYYYAESNVRFIKDHKMVLSVFRVTCVSAVFVGAHASFHFVWGVADLFMVFMTVINLIAIVTLHPVALYLLRDYRKQYRAGNVPVFFQEHLVFPEKMACRE</sequence>
<accession>A0AAU8PMB4</accession>
<feature type="transmembrane region" description="Helical" evidence="9">
    <location>
        <begin position="208"/>
        <end position="231"/>
    </location>
</feature>
<keyword evidence="4 9" id="KW-1003">Cell membrane</keyword>
<evidence type="ECO:0000256" key="4">
    <source>
        <dbReference type="ARBA" id="ARBA00022475"/>
    </source>
</evidence>
<dbReference type="Gene3D" id="1.20.1740.10">
    <property type="entry name" value="Amino acid/polyamine transporter I"/>
    <property type="match status" value="1"/>
</dbReference>
<comment type="subcellular location">
    <subcellularLocation>
        <location evidence="1 9">Cell membrane</location>
        <topology evidence="1 9">Multi-pass membrane protein</topology>
    </subcellularLocation>
</comment>
<evidence type="ECO:0000313" key="11">
    <source>
        <dbReference type="Proteomes" id="UP000008192"/>
    </source>
</evidence>
<evidence type="ECO:0000256" key="8">
    <source>
        <dbReference type="ARBA" id="ARBA00023136"/>
    </source>
</evidence>
<evidence type="ECO:0000256" key="1">
    <source>
        <dbReference type="ARBA" id="ARBA00004651"/>
    </source>
</evidence>
<feature type="transmembrane region" description="Helical" evidence="9">
    <location>
        <begin position="178"/>
        <end position="196"/>
    </location>
</feature>
<keyword evidence="5 9" id="KW-0812">Transmembrane</keyword>
<dbReference type="PRINTS" id="PR00175">
    <property type="entry name" value="NAALASMPORT"/>
</dbReference>
<dbReference type="InterPro" id="IPR001463">
    <property type="entry name" value="Na/Ala_symport"/>
</dbReference>
<keyword evidence="8 9" id="KW-0472">Membrane</keyword>
<reference evidence="11" key="1">
    <citation type="journal article" date="2012" name="PLoS Negl. Trop. Dis.">
        <title>Whole genome sequences of three Treponema pallidum ssp. pertenue strains: yaws and syphilis treponemes differ in less than 0.2% of the genome sequence.</title>
        <authorList>
            <person name="Cejkova D."/>
            <person name="Zobanikova M."/>
            <person name="Chen L."/>
            <person name="Pospisilova P."/>
            <person name="Strouhal M."/>
            <person name="Qin X."/>
            <person name="Mikalova L."/>
            <person name="Norris S.J."/>
            <person name="Muzny D.M."/>
            <person name="Gibbs R.A."/>
            <person name="Fulton L.L."/>
            <person name="Sodergren E."/>
            <person name="Weinstock G.M."/>
            <person name="Smajs D."/>
        </authorList>
    </citation>
    <scope>NUCLEOTIDE SEQUENCE [LARGE SCALE GENOMIC DNA]</scope>
    <source>
        <strain evidence="11">Gauthier</strain>
    </source>
</reference>
<evidence type="ECO:0000256" key="6">
    <source>
        <dbReference type="ARBA" id="ARBA00022847"/>
    </source>
</evidence>
<feature type="transmembrane region" description="Helical" evidence="9">
    <location>
        <begin position="93"/>
        <end position="116"/>
    </location>
</feature>
<dbReference type="KEGG" id="tpg:TPEGAU_0998"/>
<evidence type="ECO:0000256" key="5">
    <source>
        <dbReference type="ARBA" id="ARBA00022692"/>
    </source>
</evidence>
<name>A0AAU8PMB4_TREPG</name>
<dbReference type="GO" id="GO:0005283">
    <property type="term" value="F:amino acid:sodium symporter activity"/>
    <property type="evidence" value="ECO:0007669"/>
    <property type="project" value="InterPro"/>
</dbReference>
<keyword evidence="3 9" id="KW-0813">Transport</keyword>
<keyword evidence="6 9" id="KW-0769">Symport</keyword>
<evidence type="ECO:0000256" key="2">
    <source>
        <dbReference type="ARBA" id="ARBA00009261"/>
    </source>
</evidence>